<gene>
    <name evidence="2" type="primary">plaP_1</name>
    <name evidence="2" type="ORF">NCTC12120_04003</name>
</gene>
<dbReference type="AlphaFoldDB" id="A0A2X3KWK9"/>
<accession>A0A2X3KWK9</accession>
<dbReference type="EMBL" id="UAVU01000005">
    <property type="protein sequence ID" value="SQC90859.1"/>
    <property type="molecule type" value="Genomic_DNA"/>
</dbReference>
<feature type="transmembrane region" description="Helical" evidence="1">
    <location>
        <begin position="20"/>
        <end position="39"/>
    </location>
</feature>
<organism evidence="2 3">
    <name type="scientific">Cedecea neteri</name>
    <dbReference type="NCBI Taxonomy" id="158822"/>
    <lineage>
        <taxon>Bacteria</taxon>
        <taxon>Pseudomonadati</taxon>
        <taxon>Pseudomonadota</taxon>
        <taxon>Gammaproteobacteria</taxon>
        <taxon>Enterobacterales</taxon>
        <taxon>Enterobacteriaceae</taxon>
        <taxon>Cedecea</taxon>
    </lineage>
</organism>
<keyword evidence="1" id="KW-0812">Transmembrane</keyword>
<evidence type="ECO:0000313" key="2">
    <source>
        <dbReference type="EMBL" id="SQC90859.1"/>
    </source>
</evidence>
<reference evidence="2 3" key="1">
    <citation type="submission" date="2018-06" db="EMBL/GenBank/DDBJ databases">
        <authorList>
            <consortium name="Pathogen Informatics"/>
            <person name="Doyle S."/>
        </authorList>
    </citation>
    <scope>NUCLEOTIDE SEQUENCE [LARGE SCALE GENOMIC DNA]</scope>
    <source>
        <strain evidence="2 3">NCTC12120</strain>
    </source>
</reference>
<protein>
    <submittedName>
        <fullName evidence="2">Low-affinity putrescine importer PlaP</fullName>
    </submittedName>
</protein>
<proteinExistence type="predicted"/>
<name>A0A2X3KWK9_9ENTR</name>
<sequence>MLPTIGALTVGALWINLEQSSMILGLIWGAIGLIYVACVTRSFRNPVPQYNEDIA</sequence>
<dbReference type="Proteomes" id="UP000251197">
    <property type="component" value="Unassembled WGS sequence"/>
</dbReference>
<evidence type="ECO:0000256" key="1">
    <source>
        <dbReference type="SAM" id="Phobius"/>
    </source>
</evidence>
<evidence type="ECO:0000313" key="3">
    <source>
        <dbReference type="Proteomes" id="UP000251197"/>
    </source>
</evidence>
<keyword evidence="1" id="KW-0472">Membrane</keyword>
<keyword evidence="1" id="KW-1133">Transmembrane helix</keyword>